<dbReference type="EMBL" id="FOIJ01000001">
    <property type="protein sequence ID" value="SES70904.1"/>
    <property type="molecule type" value="Genomic_DNA"/>
</dbReference>
<proteinExistence type="predicted"/>
<keyword evidence="3" id="KW-1185">Reference proteome</keyword>
<gene>
    <name evidence="2" type="ORF">SAMN05443639_1014</name>
</gene>
<feature type="compositionally biased region" description="Polar residues" evidence="1">
    <location>
        <begin position="1"/>
        <end position="14"/>
    </location>
</feature>
<reference evidence="3" key="1">
    <citation type="submission" date="2016-10" db="EMBL/GenBank/DDBJ databases">
        <authorList>
            <person name="Varghese N."/>
            <person name="Submissions S."/>
        </authorList>
    </citation>
    <scope>NUCLEOTIDE SEQUENCE [LARGE SCALE GENOMIC DNA]</scope>
    <source>
        <strain evidence="3">DSM 16858</strain>
    </source>
</reference>
<evidence type="ECO:0000313" key="2">
    <source>
        <dbReference type="EMBL" id="SES70904.1"/>
    </source>
</evidence>
<dbReference type="RefSeq" id="WP_143075942.1">
    <property type="nucleotide sequence ID" value="NZ_FOIJ01000001.1"/>
</dbReference>
<organism evidence="2 3">
    <name type="scientific">Stigmatella erecta</name>
    <dbReference type="NCBI Taxonomy" id="83460"/>
    <lineage>
        <taxon>Bacteria</taxon>
        <taxon>Pseudomonadati</taxon>
        <taxon>Myxococcota</taxon>
        <taxon>Myxococcia</taxon>
        <taxon>Myxococcales</taxon>
        <taxon>Cystobacterineae</taxon>
        <taxon>Archangiaceae</taxon>
        <taxon>Stigmatella</taxon>
    </lineage>
</organism>
<name>A0A1H9YP87_9BACT</name>
<feature type="region of interest" description="Disordered" evidence="1">
    <location>
        <begin position="1"/>
        <end position="24"/>
    </location>
</feature>
<dbReference type="AlphaFoldDB" id="A0A1H9YP87"/>
<dbReference type="Proteomes" id="UP000199181">
    <property type="component" value="Unassembled WGS sequence"/>
</dbReference>
<evidence type="ECO:0000313" key="3">
    <source>
        <dbReference type="Proteomes" id="UP000199181"/>
    </source>
</evidence>
<evidence type="ECO:0000256" key="1">
    <source>
        <dbReference type="SAM" id="MobiDB-lite"/>
    </source>
</evidence>
<protein>
    <submittedName>
        <fullName evidence="2">Uncharacterized protein</fullName>
    </submittedName>
</protein>
<sequence>MSTGGKPRSQTHQGTFEGLPPSKPRLKWLNELEPNPDATELIRLVVDDDRWDLNQANASYQRYALDEVSAFVKKLFGRRRPVIVSPAGFITASLQRAPDATESEIDRSSEDLEIILKTQYRLSHAKQHDWLVGLDGCLPGLCTPIQTVFRLAPSAHMQPQQVAIKLYPESGEMKHLVCWHLILAQGSIPAALSRKRWSNDTGRSFLSLVCHEAVAFSSRSLSTSKHPSRDHFRKHIKSQGKNKLDYITVSAHWLSPASSSAFKDGLSNLATALGATVVVSMFSEGNMLTEAAREFAPVGGVCAEKIATLLVH</sequence>
<accession>A0A1H9YP87</accession>